<proteinExistence type="predicted"/>
<name>A0A1C2DDE7_9HYPH</name>
<accession>A0A1C2DDE7</accession>
<dbReference type="RefSeq" id="WP_024922455.1">
    <property type="nucleotide sequence ID" value="NZ_MDEO01000036.1"/>
</dbReference>
<comment type="caution">
    <text evidence="1">The sequence shown here is derived from an EMBL/GenBank/DDBJ whole genome shotgun (WGS) entry which is preliminary data.</text>
</comment>
<dbReference type="AlphaFoldDB" id="A0A1C2DDE7"/>
<sequence>MNRRHAYGAASAYGSYLRAGDPGACMFSFFFEDGRPYSEEHRAMVLAWLERPRVETDTEREERLRLIEFMKTTELRPSQP</sequence>
<protein>
    <submittedName>
        <fullName evidence="1">Uncharacterized protein</fullName>
    </submittedName>
</protein>
<keyword evidence="2" id="KW-1185">Reference proteome</keyword>
<evidence type="ECO:0000313" key="1">
    <source>
        <dbReference type="EMBL" id="OCX12685.1"/>
    </source>
</evidence>
<gene>
    <name evidence="1" type="ORF">QV13_24110</name>
</gene>
<organism evidence="1 2">
    <name type="scientific">Mesorhizobium hungaricum</name>
    <dbReference type="NCBI Taxonomy" id="1566387"/>
    <lineage>
        <taxon>Bacteria</taxon>
        <taxon>Pseudomonadati</taxon>
        <taxon>Pseudomonadota</taxon>
        <taxon>Alphaproteobacteria</taxon>
        <taxon>Hyphomicrobiales</taxon>
        <taxon>Phyllobacteriaceae</taxon>
        <taxon>Mesorhizobium</taxon>
    </lineage>
</organism>
<dbReference type="Proteomes" id="UP000094412">
    <property type="component" value="Unassembled WGS sequence"/>
</dbReference>
<dbReference type="STRING" id="1566387.QV13_24110"/>
<reference evidence="1 2" key="1">
    <citation type="submission" date="2016-08" db="EMBL/GenBank/DDBJ databases">
        <title>Whole genome sequence of Mesorhizobium sp. strain UASWS1009 isolated from industrial sewage.</title>
        <authorList>
            <person name="Crovadore J."/>
            <person name="Calmin G."/>
            <person name="Chablais R."/>
            <person name="Cochard B."/>
            <person name="Lefort F."/>
        </authorList>
    </citation>
    <scope>NUCLEOTIDE SEQUENCE [LARGE SCALE GENOMIC DNA]</scope>
    <source>
        <strain evidence="1 2">UASWS1009</strain>
    </source>
</reference>
<evidence type="ECO:0000313" key="2">
    <source>
        <dbReference type="Proteomes" id="UP000094412"/>
    </source>
</evidence>
<dbReference type="EMBL" id="MDEO01000036">
    <property type="protein sequence ID" value="OCX12685.1"/>
    <property type="molecule type" value="Genomic_DNA"/>
</dbReference>